<reference evidence="2 3" key="1">
    <citation type="submission" date="2020-08" db="EMBL/GenBank/DDBJ databases">
        <title>Amycolatopsis sp. nov. DR6-1 isolated from Dendrobium heterocarpum.</title>
        <authorList>
            <person name="Tedsree N."/>
            <person name="Kuncharoen N."/>
            <person name="Likhitwitayawuid K."/>
            <person name="Tanasupawat S."/>
        </authorList>
    </citation>
    <scope>NUCLEOTIDE SEQUENCE [LARGE SCALE GENOMIC DNA]</scope>
    <source>
        <strain evidence="2 3">DR6-1</strain>
    </source>
</reference>
<accession>A0A7W3VYY7</accession>
<dbReference type="Pfam" id="PF13560">
    <property type="entry name" value="HTH_31"/>
    <property type="match status" value="1"/>
</dbReference>
<dbReference type="PROSITE" id="PS50943">
    <property type="entry name" value="HTH_CROC1"/>
    <property type="match status" value="1"/>
</dbReference>
<evidence type="ECO:0000313" key="2">
    <source>
        <dbReference type="EMBL" id="MBB1155811.1"/>
    </source>
</evidence>
<organism evidence="2 3">
    <name type="scientific">Amycolatopsis dendrobii</name>
    <dbReference type="NCBI Taxonomy" id="2760662"/>
    <lineage>
        <taxon>Bacteria</taxon>
        <taxon>Bacillati</taxon>
        <taxon>Actinomycetota</taxon>
        <taxon>Actinomycetes</taxon>
        <taxon>Pseudonocardiales</taxon>
        <taxon>Pseudonocardiaceae</taxon>
        <taxon>Amycolatopsis</taxon>
    </lineage>
</organism>
<dbReference type="CDD" id="cd00093">
    <property type="entry name" value="HTH_XRE"/>
    <property type="match status" value="1"/>
</dbReference>
<dbReference type="Pfam" id="PF19054">
    <property type="entry name" value="DUF5753"/>
    <property type="match status" value="1"/>
</dbReference>
<feature type="domain" description="HTH cro/C1-type" evidence="1">
    <location>
        <begin position="18"/>
        <end position="67"/>
    </location>
</feature>
<protein>
    <submittedName>
        <fullName evidence="2">Helix-turn-helix transcriptional regulator</fullName>
    </submittedName>
</protein>
<sequence>MRGTAMLTPRIRTLGTALREARIDARFGLRELARRVGTNPALVSNWELGQRVPALEDVAGILGALGVVGAEKQRILQLARGTAEPGWVARGKQSDPDHLGGLLACERAATSVVEWQPLLVPGLLQIPDYARALFLADGLPLKDAERQAEIRMMRRPLVVGPGAIPCEVLLGEAALRNPVGGPATMARQLRFLADLMATSAKLSVRVVPAGYGGHPGLAGRFCVYYVEVGDPIVYFEHQHSGAFLLDEGTDTYCEVADRIREVSLDSRASAAFVQRTAQEFREIAQGKKPEGPRNMLG</sequence>
<dbReference type="SMART" id="SM00530">
    <property type="entry name" value="HTH_XRE"/>
    <property type="match status" value="1"/>
</dbReference>
<dbReference type="InterPro" id="IPR010982">
    <property type="entry name" value="Lambda_DNA-bd_dom_sf"/>
</dbReference>
<dbReference type="Proteomes" id="UP000526734">
    <property type="component" value="Unassembled WGS sequence"/>
</dbReference>
<proteinExistence type="predicted"/>
<dbReference type="EMBL" id="JACGZW010000007">
    <property type="protein sequence ID" value="MBB1155811.1"/>
    <property type="molecule type" value="Genomic_DNA"/>
</dbReference>
<dbReference type="InterPro" id="IPR043917">
    <property type="entry name" value="DUF5753"/>
</dbReference>
<evidence type="ECO:0000313" key="3">
    <source>
        <dbReference type="Proteomes" id="UP000526734"/>
    </source>
</evidence>
<dbReference type="Gene3D" id="1.10.260.40">
    <property type="entry name" value="lambda repressor-like DNA-binding domains"/>
    <property type="match status" value="1"/>
</dbReference>
<dbReference type="RefSeq" id="WP_182892805.1">
    <property type="nucleotide sequence ID" value="NZ_JACGZW010000007.1"/>
</dbReference>
<dbReference type="InterPro" id="IPR001387">
    <property type="entry name" value="Cro/C1-type_HTH"/>
</dbReference>
<evidence type="ECO:0000259" key="1">
    <source>
        <dbReference type="PROSITE" id="PS50943"/>
    </source>
</evidence>
<name>A0A7W3VYY7_9PSEU</name>
<dbReference type="GO" id="GO:0003677">
    <property type="term" value="F:DNA binding"/>
    <property type="evidence" value="ECO:0007669"/>
    <property type="project" value="InterPro"/>
</dbReference>
<comment type="caution">
    <text evidence="2">The sequence shown here is derived from an EMBL/GenBank/DDBJ whole genome shotgun (WGS) entry which is preliminary data.</text>
</comment>
<keyword evidence="3" id="KW-1185">Reference proteome</keyword>
<gene>
    <name evidence="2" type="ORF">H4281_21905</name>
</gene>
<dbReference type="SUPFAM" id="SSF47413">
    <property type="entry name" value="lambda repressor-like DNA-binding domains"/>
    <property type="match status" value="1"/>
</dbReference>
<dbReference type="AlphaFoldDB" id="A0A7W3VYY7"/>